<comment type="caution">
    <text evidence="2">The sequence shown here is derived from an EMBL/GenBank/DDBJ whole genome shotgun (WGS) entry which is preliminary data.</text>
</comment>
<accession>A0ABQ7JAG2</accession>
<sequence>MIKSRQMQHIGRILIFFLFLLKAWVCLQCFCFAAHLSVPQNFHGCIKRRPFCLSLIREMKVNPLNSIKPATLSSESHIMRWDNERSFNENASLSSTSHQSMLKQDPATYRGKRRLSWPIRKAVATLENSSNVSRDKYAVISIPLEVGIHPAIFNTLSRIQDIVSRFERLIVQSTTLFGTCIALGLVLPKLYTLTDENYSRSRVKRDFLVLFFWKEAM</sequence>
<protein>
    <submittedName>
        <fullName evidence="2">Uncharacterized protein</fullName>
    </submittedName>
</protein>
<proteinExistence type="predicted"/>
<organism evidence="2 3">
    <name type="scientific">Cardiosporidium cionae</name>
    <dbReference type="NCBI Taxonomy" id="476202"/>
    <lineage>
        <taxon>Eukaryota</taxon>
        <taxon>Sar</taxon>
        <taxon>Alveolata</taxon>
        <taxon>Apicomplexa</taxon>
        <taxon>Aconoidasida</taxon>
        <taxon>Nephromycida</taxon>
        <taxon>Cardiosporidium</taxon>
    </lineage>
</organism>
<gene>
    <name evidence="2" type="ORF">IE077_002618</name>
</gene>
<name>A0ABQ7JAG2_9APIC</name>
<feature type="signal peptide" evidence="1">
    <location>
        <begin position="1"/>
        <end position="29"/>
    </location>
</feature>
<evidence type="ECO:0000313" key="2">
    <source>
        <dbReference type="EMBL" id="KAF8820954.1"/>
    </source>
</evidence>
<evidence type="ECO:0000256" key="1">
    <source>
        <dbReference type="SAM" id="SignalP"/>
    </source>
</evidence>
<dbReference type="EMBL" id="JADAQX010000265">
    <property type="protein sequence ID" value="KAF8820954.1"/>
    <property type="molecule type" value="Genomic_DNA"/>
</dbReference>
<evidence type="ECO:0000313" key="3">
    <source>
        <dbReference type="Proteomes" id="UP000823046"/>
    </source>
</evidence>
<keyword evidence="1" id="KW-0732">Signal</keyword>
<dbReference type="Proteomes" id="UP000823046">
    <property type="component" value="Unassembled WGS sequence"/>
</dbReference>
<reference evidence="2 3" key="1">
    <citation type="journal article" date="2020" name="bioRxiv">
        <title>Metabolic contributions of an alphaproteobacterial endosymbiont in the apicomplexan Cardiosporidium cionae.</title>
        <authorList>
            <person name="Hunter E.S."/>
            <person name="Paight C.J."/>
            <person name="Lane C.E."/>
        </authorList>
    </citation>
    <scope>NUCLEOTIDE SEQUENCE [LARGE SCALE GENOMIC DNA]</scope>
    <source>
        <strain evidence="2">ESH_2018</strain>
    </source>
</reference>
<keyword evidence="3" id="KW-1185">Reference proteome</keyword>
<feature type="chain" id="PRO_5046260398" evidence="1">
    <location>
        <begin position="30"/>
        <end position="217"/>
    </location>
</feature>